<dbReference type="AlphaFoldDB" id="A0A1H1AZC2"/>
<dbReference type="EMBL" id="FNKO01000002">
    <property type="protein sequence ID" value="SDQ69568.1"/>
    <property type="molecule type" value="Genomic_DNA"/>
</dbReference>
<proteinExistence type="predicted"/>
<protein>
    <submittedName>
        <fullName evidence="2">Membrane protein involved in the export of O-antigen and teichoic acid</fullName>
    </submittedName>
</protein>
<feature type="transmembrane region" description="Helical" evidence="1">
    <location>
        <begin position="295"/>
        <end position="314"/>
    </location>
</feature>
<keyword evidence="1" id="KW-0812">Transmembrane</keyword>
<feature type="transmembrane region" description="Helical" evidence="1">
    <location>
        <begin position="228"/>
        <end position="249"/>
    </location>
</feature>
<keyword evidence="1" id="KW-1133">Transmembrane helix</keyword>
<dbReference type="RefSeq" id="WP_245695701.1">
    <property type="nucleotide sequence ID" value="NZ_FNKO01000001.1"/>
</dbReference>
<feature type="transmembrane region" description="Helical" evidence="1">
    <location>
        <begin position="326"/>
        <end position="345"/>
    </location>
</feature>
<dbReference type="Proteomes" id="UP000199301">
    <property type="component" value="Unassembled WGS sequence"/>
</dbReference>
<feature type="transmembrane region" description="Helical" evidence="1">
    <location>
        <begin position="150"/>
        <end position="168"/>
    </location>
</feature>
<keyword evidence="1" id="KW-0472">Membrane</keyword>
<keyword evidence="4" id="KW-1185">Reference proteome</keyword>
<evidence type="ECO:0000313" key="4">
    <source>
        <dbReference type="Proteomes" id="UP000199301"/>
    </source>
</evidence>
<feature type="transmembrane region" description="Helical" evidence="1">
    <location>
        <begin position="50"/>
        <end position="74"/>
    </location>
</feature>
<sequence length="418" mass="43253">MTSVRRGGVLGRLAGDGVAGILSQAATAAASFAVQLVAAGTLSLSDYGVFALLLATLVGANALHVGFVCDGFTVFDRHDAGYRSSLVTGALLVMGLCVLGAVVLASTVSRQGPWLSAVYAVLVVCRLLAETVRRIFVARVDFGALLNNDLCCLAVTLLALAVVPALFGEPNPTVLFGVMCCGALATLLAGLVQLPREERGGLRPGVREFPDVAGFAVWRALQAGLRPLTLLAVRLLVASTISTAAVGVLELARLVVAPVQVLINGSGSLLLGRIAARERSGDERDPAVLGKACRVLVFATVVCGGVLAAAALVLSPRVLGKPLDPVLVLGWVSYQVAWAAGLPYVTELVARRASRRVFRIRFVDSLVGLGLASVVVSTGTAVVVLPSLLALGGVYTVYAARSAVLGQRVRRAEEIGRC</sequence>
<dbReference type="STRING" id="995062.SAMN04489718_1804"/>
<feature type="transmembrane region" description="Helical" evidence="1">
    <location>
        <begin position="86"/>
        <end position="106"/>
    </location>
</feature>
<evidence type="ECO:0000313" key="2">
    <source>
        <dbReference type="EMBL" id="SDQ44992.1"/>
    </source>
</evidence>
<feature type="transmembrane region" description="Helical" evidence="1">
    <location>
        <begin position="174"/>
        <end position="194"/>
    </location>
</feature>
<gene>
    <name evidence="2" type="ORF">SAMN04489718_1804</name>
    <name evidence="3" type="ORF">SAMN04489718_1818</name>
</gene>
<reference evidence="2" key="1">
    <citation type="submission" date="2016-10" db="EMBL/GenBank/DDBJ databases">
        <authorList>
            <person name="de Groot N.N."/>
        </authorList>
    </citation>
    <scope>NUCLEOTIDE SEQUENCE [LARGE SCALE GENOMIC DNA]</scope>
    <source>
        <strain evidence="2">DSM 45459</strain>
    </source>
</reference>
<dbReference type="EMBL" id="FNKO01000001">
    <property type="protein sequence ID" value="SDQ44992.1"/>
    <property type="molecule type" value="Genomic_DNA"/>
</dbReference>
<feature type="transmembrane region" description="Helical" evidence="1">
    <location>
        <begin position="21"/>
        <end position="44"/>
    </location>
</feature>
<reference evidence="4" key="2">
    <citation type="submission" date="2016-10" db="EMBL/GenBank/DDBJ databases">
        <authorList>
            <person name="Varghese N."/>
            <person name="Submissions S."/>
        </authorList>
    </citation>
    <scope>NUCLEOTIDE SEQUENCE [LARGE SCALE GENOMIC DNA]</scope>
    <source>
        <strain evidence="4">DSM 45459</strain>
    </source>
</reference>
<accession>A0A1H1AZC2</accession>
<organism evidence="2 4">
    <name type="scientific">Actinopolyspora saharensis</name>
    <dbReference type="NCBI Taxonomy" id="995062"/>
    <lineage>
        <taxon>Bacteria</taxon>
        <taxon>Bacillati</taxon>
        <taxon>Actinomycetota</taxon>
        <taxon>Actinomycetes</taxon>
        <taxon>Actinopolysporales</taxon>
        <taxon>Actinopolysporaceae</taxon>
        <taxon>Actinopolyspora</taxon>
    </lineage>
</organism>
<feature type="transmembrane region" description="Helical" evidence="1">
    <location>
        <begin position="255"/>
        <end position="274"/>
    </location>
</feature>
<evidence type="ECO:0000313" key="3">
    <source>
        <dbReference type="EMBL" id="SDQ69568.1"/>
    </source>
</evidence>
<evidence type="ECO:0000256" key="1">
    <source>
        <dbReference type="SAM" id="Phobius"/>
    </source>
</evidence>
<name>A0A1H1AZC2_9ACTN</name>
<feature type="transmembrane region" description="Helical" evidence="1">
    <location>
        <begin position="112"/>
        <end position="129"/>
    </location>
</feature>
<feature type="transmembrane region" description="Helical" evidence="1">
    <location>
        <begin position="366"/>
        <end position="389"/>
    </location>
</feature>